<dbReference type="EMBL" id="SGIS01000025">
    <property type="protein sequence ID" value="RZF63522.1"/>
    <property type="molecule type" value="Genomic_DNA"/>
</dbReference>
<dbReference type="GO" id="GO:0003700">
    <property type="term" value="F:DNA-binding transcription factor activity"/>
    <property type="evidence" value="ECO:0007669"/>
    <property type="project" value="InterPro"/>
</dbReference>
<dbReference type="PROSITE" id="PS50995">
    <property type="entry name" value="HTH_MARR_2"/>
    <property type="match status" value="1"/>
</dbReference>
<dbReference type="Proteomes" id="UP000292085">
    <property type="component" value="Unassembled WGS sequence"/>
</dbReference>
<dbReference type="InterPro" id="IPR036390">
    <property type="entry name" value="WH_DNA-bd_sf"/>
</dbReference>
<protein>
    <submittedName>
        <fullName evidence="2">MarR family transcriptional regulator</fullName>
    </submittedName>
</protein>
<gene>
    <name evidence="2" type="ORF">EWE75_15955</name>
</gene>
<dbReference type="InterPro" id="IPR000835">
    <property type="entry name" value="HTH_MarR-typ"/>
</dbReference>
<evidence type="ECO:0000259" key="1">
    <source>
        <dbReference type="PROSITE" id="PS50995"/>
    </source>
</evidence>
<dbReference type="SUPFAM" id="SSF46785">
    <property type="entry name" value="Winged helix' DNA-binding domain"/>
    <property type="match status" value="1"/>
</dbReference>
<name>A0A4Q6Y043_9SPHN</name>
<proteinExistence type="predicted"/>
<keyword evidence="3" id="KW-1185">Reference proteome</keyword>
<reference evidence="2 3" key="1">
    <citation type="submission" date="2019-02" db="EMBL/GenBank/DDBJ databases">
        <authorList>
            <person name="Li Y."/>
        </authorList>
    </citation>
    <scope>NUCLEOTIDE SEQUENCE [LARGE SCALE GENOMIC DNA]</scope>
    <source>
        <strain evidence="2 3">3-7</strain>
    </source>
</reference>
<organism evidence="2 3">
    <name type="scientific">Sphingomonas populi</name>
    <dbReference type="NCBI Taxonomy" id="2484750"/>
    <lineage>
        <taxon>Bacteria</taxon>
        <taxon>Pseudomonadati</taxon>
        <taxon>Pseudomonadota</taxon>
        <taxon>Alphaproteobacteria</taxon>
        <taxon>Sphingomonadales</taxon>
        <taxon>Sphingomonadaceae</taxon>
        <taxon>Sphingomonas</taxon>
    </lineage>
</organism>
<evidence type="ECO:0000313" key="2">
    <source>
        <dbReference type="EMBL" id="RZF63522.1"/>
    </source>
</evidence>
<dbReference type="PANTHER" id="PTHR33164">
    <property type="entry name" value="TRANSCRIPTIONAL REGULATOR, MARR FAMILY"/>
    <property type="match status" value="1"/>
</dbReference>
<dbReference type="InterPro" id="IPR036388">
    <property type="entry name" value="WH-like_DNA-bd_sf"/>
</dbReference>
<dbReference type="PANTHER" id="PTHR33164:SF43">
    <property type="entry name" value="HTH-TYPE TRANSCRIPTIONAL REPRESSOR YETL"/>
    <property type="match status" value="1"/>
</dbReference>
<dbReference type="Gene3D" id="1.10.10.10">
    <property type="entry name" value="Winged helix-like DNA-binding domain superfamily/Winged helix DNA-binding domain"/>
    <property type="match status" value="1"/>
</dbReference>
<dbReference type="OrthoDB" id="7063965at2"/>
<dbReference type="AlphaFoldDB" id="A0A4Q6Y043"/>
<dbReference type="GO" id="GO:0006950">
    <property type="term" value="P:response to stress"/>
    <property type="evidence" value="ECO:0007669"/>
    <property type="project" value="TreeGrafter"/>
</dbReference>
<dbReference type="SMART" id="SM00347">
    <property type="entry name" value="HTH_MARR"/>
    <property type="match status" value="1"/>
</dbReference>
<evidence type="ECO:0000313" key="3">
    <source>
        <dbReference type="Proteomes" id="UP000292085"/>
    </source>
</evidence>
<dbReference type="Pfam" id="PF12802">
    <property type="entry name" value="MarR_2"/>
    <property type="match status" value="1"/>
</dbReference>
<dbReference type="RefSeq" id="WP_130159109.1">
    <property type="nucleotide sequence ID" value="NZ_SGIS01000025.1"/>
</dbReference>
<accession>A0A4Q6Y043</accession>
<feature type="domain" description="HTH marR-type" evidence="1">
    <location>
        <begin position="22"/>
        <end position="156"/>
    </location>
</feature>
<dbReference type="InterPro" id="IPR039422">
    <property type="entry name" value="MarR/SlyA-like"/>
</dbReference>
<sequence>MSDTHDHDPGEKYGGQLHGPTSVRMWLRMLSCTMVIEKRLRRRFIDQYKTTLPRFDVLAALDRRAEGMTMGDLSQMLLVSNGNVTAIVRQLQESGFVAVEAAEHDRRSLIATLTPKGTTHFAELAVAHHHWIEEMLGDVPEEVLQQLFDRLATVKTSIAAKGTQ</sequence>
<comment type="caution">
    <text evidence="2">The sequence shown here is derived from an EMBL/GenBank/DDBJ whole genome shotgun (WGS) entry which is preliminary data.</text>
</comment>